<reference evidence="1" key="1">
    <citation type="submission" date="2020-10" db="EMBL/GenBank/DDBJ databases">
        <authorList>
            <person name="Gilroy R."/>
        </authorList>
    </citation>
    <scope>NUCLEOTIDE SEQUENCE</scope>
    <source>
        <strain evidence="1">10532</strain>
    </source>
</reference>
<dbReference type="Pfam" id="PF10117">
    <property type="entry name" value="McrBC"/>
    <property type="match status" value="1"/>
</dbReference>
<accession>A0A9D9HRB8</accession>
<proteinExistence type="predicted"/>
<organism evidence="1 2">
    <name type="scientific">Candidatus Gallitreponema excrementavium</name>
    <dbReference type="NCBI Taxonomy" id="2840840"/>
    <lineage>
        <taxon>Bacteria</taxon>
        <taxon>Pseudomonadati</taxon>
        <taxon>Spirochaetota</taxon>
        <taxon>Spirochaetia</taxon>
        <taxon>Spirochaetales</taxon>
        <taxon>Candidatus Gallitreponema</taxon>
    </lineage>
</organism>
<dbReference type="InterPro" id="IPR019292">
    <property type="entry name" value="McrC"/>
</dbReference>
<protein>
    <submittedName>
        <fullName evidence="1">Uncharacterized protein</fullName>
    </submittedName>
</protein>
<gene>
    <name evidence="1" type="ORF">IAA81_09115</name>
</gene>
<dbReference type="Proteomes" id="UP000823638">
    <property type="component" value="Unassembled WGS sequence"/>
</dbReference>
<reference evidence="1" key="2">
    <citation type="journal article" date="2021" name="PeerJ">
        <title>Extensive microbial diversity within the chicken gut microbiome revealed by metagenomics and culture.</title>
        <authorList>
            <person name="Gilroy R."/>
            <person name="Ravi A."/>
            <person name="Getino M."/>
            <person name="Pursley I."/>
            <person name="Horton D.L."/>
            <person name="Alikhan N.F."/>
            <person name="Baker D."/>
            <person name="Gharbi K."/>
            <person name="Hall N."/>
            <person name="Watson M."/>
            <person name="Adriaenssens E.M."/>
            <person name="Foster-Nyarko E."/>
            <person name="Jarju S."/>
            <person name="Secka A."/>
            <person name="Antonio M."/>
            <person name="Oren A."/>
            <person name="Chaudhuri R.R."/>
            <person name="La Ragione R."/>
            <person name="Hildebrand F."/>
            <person name="Pallen M.J."/>
        </authorList>
    </citation>
    <scope>NUCLEOTIDE SEQUENCE</scope>
    <source>
        <strain evidence="1">10532</strain>
    </source>
</reference>
<evidence type="ECO:0000313" key="1">
    <source>
        <dbReference type="EMBL" id="MBO8458366.1"/>
    </source>
</evidence>
<name>A0A9D9HRB8_9SPIR</name>
<sequence>MRLNTCIIRYFDKNYSRIYPDFYKPGEWVLDAKYKKITGGKIAREDLFQLISYMHVMKIPRGDFIFPRNEKENGADENKTFELKGFGGTIQTFGLEIPLNPQSPEDFAEKMQESEAELMARIN</sequence>
<comment type="caution">
    <text evidence="1">The sequence shown here is derived from an EMBL/GenBank/DDBJ whole genome shotgun (WGS) entry which is preliminary data.</text>
</comment>
<dbReference type="EMBL" id="JADIMM010000107">
    <property type="protein sequence ID" value="MBO8458366.1"/>
    <property type="molecule type" value="Genomic_DNA"/>
</dbReference>
<dbReference type="AlphaFoldDB" id="A0A9D9HRB8"/>
<evidence type="ECO:0000313" key="2">
    <source>
        <dbReference type="Proteomes" id="UP000823638"/>
    </source>
</evidence>